<name>A0A645JWK3_9ZZZZ</name>
<dbReference type="AlphaFoldDB" id="A0A645JWK3"/>
<gene>
    <name evidence="1" type="ORF">SDC9_211805</name>
</gene>
<protein>
    <submittedName>
        <fullName evidence="1">Uncharacterized protein</fullName>
    </submittedName>
</protein>
<evidence type="ECO:0000313" key="1">
    <source>
        <dbReference type="EMBL" id="MPN64034.1"/>
    </source>
</evidence>
<proteinExistence type="predicted"/>
<organism evidence="1">
    <name type="scientific">bioreactor metagenome</name>
    <dbReference type="NCBI Taxonomy" id="1076179"/>
    <lineage>
        <taxon>unclassified sequences</taxon>
        <taxon>metagenomes</taxon>
        <taxon>ecological metagenomes</taxon>
    </lineage>
</organism>
<comment type="caution">
    <text evidence="1">The sequence shown here is derived from an EMBL/GenBank/DDBJ whole genome shotgun (WGS) entry which is preliminary data.</text>
</comment>
<dbReference type="EMBL" id="VSSQ01144365">
    <property type="protein sequence ID" value="MPN64034.1"/>
    <property type="molecule type" value="Genomic_DNA"/>
</dbReference>
<sequence length="52" mass="5942">MRRKPDSIHAQLLQVIQLLDHSFKITNTIPVAIGKTTRIDLVENCFLPPFVI</sequence>
<accession>A0A645JWK3</accession>
<reference evidence="1" key="1">
    <citation type="submission" date="2019-08" db="EMBL/GenBank/DDBJ databases">
        <authorList>
            <person name="Kucharzyk K."/>
            <person name="Murdoch R.W."/>
            <person name="Higgins S."/>
            <person name="Loffler F."/>
        </authorList>
    </citation>
    <scope>NUCLEOTIDE SEQUENCE</scope>
</reference>